<dbReference type="InterPro" id="IPR011330">
    <property type="entry name" value="Glyco_hydro/deAcase_b/a-brl"/>
</dbReference>
<dbReference type="InterPro" id="IPR052740">
    <property type="entry name" value="CE4"/>
</dbReference>
<dbReference type="Pfam" id="PF01522">
    <property type="entry name" value="Polysacc_deac_1"/>
    <property type="match status" value="1"/>
</dbReference>
<name>A0ABM1A557_APLCA</name>
<evidence type="ECO:0000313" key="3">
    <source>
        <dbReference type="RefSeq" id="XP_012941026.1"/>
    </source>
</evidence>
<proteinExistence type="predicted"/>
<dbReference type="Proteomes" id="UP000694888">
    <property type="component" value="Unplaced"/>
</dbReference>
<feature type="domain" description="NodB homology" evidence="1">
    <location>
        <begin position="107"/>
        <end position="234"/>
    </location>
</feature>
<dbReference type="InterPro" id="IPR002509">
    <property type="entry name" value="NODB_dom"/>
</dbReference>
<dbReference type="SUPFAM" id="SSF88713">
    <property type="entry name" value="Glycoside hydrolase/deacetylase"/>
    <property type="match status" value="1"/>
</dbReference>
<accession>A0ABM1A557</accession>
<evidence type="ECO:0000313" key="2">
    <source>
        <dbReference type="Proteomes" id="UP000694888"/>
    </source>
</evidence>
<sequence>MKSLVYVHKRGNAPCLLTALLLVAAGAFLTLFSLGFNTARHSEHTQRRTQTDDLTSYYASHKAYSGGDEVRKNLVAECTEETCRPPACVCARTSHPGSFPLREVPMMVMLSFDDHVNNLNFHHVQSLLDRRWKNPNKCPATFTFFSCDVATNYSYVRKLHTLGHEIGSHSVTHRFPIQWWTNASIQELTTEFSGQRDKLVQEAGVPHEAVKGIRVPFLMASKDRVAKMIQRSGFKYDSSLAAGSELVRGDPPWWPFTLDYPPRHLRIQGRYPGVWEVPLNLYDCFNGKGGYFMLDQCPMRNNTHEILGYLWRHFAYHYRSRAPMGLFMHVNWFNLNSASHEALTTFLDQLSIMPEVWLLSVSQVIQWIEQPTPISELKRFKPWGC</sequence>
<dbReference type="RefSeq" id="XP_012941026.1">
    <property type="nucleotide sequence ID" value="XM_013085572.1"/>
</dbReference>
<dbReference type="PANTHER" id="PTHR45985:SF3">
    <property type="entry name" value="CHITIN DEACETYLASE-LIKE 4"/>
    <property type="match status" value="1"/>
</dbReference>
<dbReference type="Gene3D" id="3.20.20.370">
    <property type="entry name" value="Glycoside hydrolase/deacetylase"/>
    <property type="match status" value="1"/>
</dbReference>
<dbReference type="GeneID" id="101845116"/>
<dbReference type="PANTHER" id="PTHR45985">
    <property type="match status" value="1"/>
</dbReference>
<reference evidence="3" key="1">
    <citation type="submission" date="2025-08" db="UniProtKB">
        <authorList>
            <consortium name="RefSeq"/>
        </authorList>
    </citation>
    <scope>IDENTIFICATION</scope>
</reference>
<organism evidence="2 3">
    <name type="scientific">Aplysia californica</name>
    <name type="common">California sea hare</name>
    <dbReference type="NCBI Taxonomy" id="6500"/>
    <lineage>
        <taxon>Eukaryota</taxon>
        <taxon>Metazoa</taxon>
        <taxon>Spiralia</taxon>
        <taxon>Lophotrochozoa</taxon>
        <taxon>Mollusca</taxon>
        <taxon>Gastropoda</taxon>
        <taxon>Heterobranchia</taxon>
        <taxon>Euthyneura</taxon>
        <taxon>Tectipleura</taxon>
        <taxon>Aplysiida</taxon>
        <taxon>Aplysioidea</taxon>
        <taxon>Aplysiidae</taxon>
        <taxon>Aplysia</taxon>
    </lineage>
</organism>
<evidence type="ECO:0000259" key="1">
    <source>
        <dbReference type="Pfam" id="PF01522"/>
    </source>
</evidence>
<protein>
    <submittedName>
        <fullName evidence="3">Chitin deacetylase 7</fullName>
    </submittedName>
</protein>
<gene>
    <name evidence="3" type="primary">LOC101845116</name>
</gene>
<keyword evidence="2" id="KW-1185">Reference proteome</keyword>